<reference evidence="7 14" key="2">
    <citation type="submission" date="2019-11" db="EMBL/GenBank/DDBJ databases">
        <title>Whole genome shotgun sequencing (WGS) data from Adlercreutzia equolifaciens ResAG-91, Eggerthella lenta MRI-F36, MRI-F37, MRI-F40, ResAG-49, ResAG-88, ResAG-121, ResAG-145, and Gordonibacter sp. ResAG-5, ResAG-26, ResAG-43, ResAG-50, ResAG-59.</title>
        <authorList>
            <person name="Stoll D.A."/>
            <person name="Danylec N."/>
            <person name="Franz C.M.A.P."/>
            <person name="Huch M."/>
        </authorList>
    </citation>
    <scope>NUCLEOTIDE SEQUENCE [LARGE SCALE GENOMIC DNA]</scope>
    <source>
        <strain evidence="7 14">ResAG-88</strain>
    </source>
</reference>
<evidence type="ECO:0000313" key="12">
    <source>
        <dbReference type="Proteomes" id="UP000253915"/>
    </source>
</evidence>
<keyword evidence="2" id="KW-0813">Transport</keyword>
<evidence type="ECO:0000313" key="14">
    <source>
        <dbReference type="Proteomes" id="UP000436429"/>
    </source>
</evidence>
<sequence>MGMQEKPATIEPWVDGAKPPSKGADALQMRPESGTFVREGATFAGAPYISARGLGLKTYAGYAYREVDVDVHKGELVAVRGRNGSGKTALLLTLAGRMKQTEGTLNVGEFELPRQRSKAERHVGLGLFSGLNDLQDSLTAAYALGAEFELYGRKPRREAVTDYLRQWQLGDVANVRVKDLTSQKLAQLGIALAFVGEPDAVVVDDVESQLTMSQSEALVDLLLDAARTRNVAVVVGVVERDLAAMADATVYLSKDGE</sequence>
<dbReference type="SMART" id="SM00382">
    <property type="entry name" value="AAA"/>
    <property type="match status" value="1"/>
</dbReference>
<protein>
    <submittedName>
        <fullName evidence="8">ABC transporter</fullName>
    </submittedName>
    <submittedName>
        <fullName evidence="7">ATP-binding cassette domain-containing protein</fullName>
    </submittedName>
</protein>
<dbReference type="EMBL" id="PPUQ01000018">
    <property type="protein sequence ID" value="RDC36152.1"/>
    <property type="molecule type" value="Genomic_DNA"/>
</dbReference>
<accession>A0A369MBF3</accession>
<reference evidence="11 12" key="1">
    <citation type="journal article" date="2018" name="Elife">
        <title>Discovery and characterization of a prevalent human gut bacterial enzyme sufficient for the inactivation of a family of plant toxins.</title>
        <authorList>
            <person name="Koppel N."/>
            <person name="Bisanz J.E."/>
            <person name="Pandelia M.E."/>
            <person name="Turnbaugh P.J."/>
            <person name="Balskus E.P."/>
        </authorList>
    </citation>
    <scope>NUCLEOTIDE SEQUENCE [LARGE SCALE GENOMIC DNA]</scope>
    <source>
        <strain evidence="10 12">16A</strain>
        <strain evidence="9 11">FAA1-1-60AUCSF</strain>
        <strain evidence="8 13">W1 BHI 6</strain>
    </source>
</reference>
<keyword evidence="4 7" id="KW-0067">ATP-binding</keyword>
<dbReference type="Proteomes" id="UP000253970">
    <property type="component" value="Unassembled WGS sequence"/>
</dbReference>
<evidence type="ECO:0000259" key="6">
    <source>
        <dbReference type="SMART" id="SM00382"/>
    </source>
</evidence>
<dbReference type="AlphaFoldDB" id="A0A369MBF3"/>
<dbReference type="SUPFAM" id="SSF52540">
    <property type="entry name" value="P-loop containing nucleoside triphosphate hydrolases"/>
    <property type="match status" value="1"/>
</dbReference>
<evidence type="ECO:0000313" key="11">
    <source>
        <dbReference type="Proteomes" id="UP000253857"/>
    </source>
</evidence>
<evidence type="ECO:0000256" key="5">
    <source>
        <dbReference type="SAM" id="MobiDB-lite"/>
    </source>
</evidence>
<evidence type="ECO:0000256" key="3">
    <source>
        <dbReference type="ARBA" id="ARBA00022741"/>
    </source>
</evidence>
<gene>
    <name evidence="10" type="ORF">C1853_11815</name>
    <name evidence="9" type="ORF">C1871_10485</name>
    <name evidence="8" type="ORF">C1875_13055</name>
    <name evidence="7" type="ORF">GO726_10300</name>
</gene>
<dbReference type="EMBL" id="PPTU01000027">
    <property type="protein sequence ID" value="RDB67758.1"/>
    <property type="molecule type" value="Genomic_DNA"/>
</dbReference>
<dbReference type="Gene3D" id="3.40.50.300">
    <property type="entry name" value="P-loop containing nucleotide triphosphate hydrolases"/>
    <property type="match status" value="1"/>
</dbReference>
<evidence type="ECO:0000256" key="4">
    <source>
        <dbReference type="ARBA" id="ARBA00022840"/>
    </source>
</evidence>
<evidence type="ECO:0000256" key="1">
    <source>
        <dbReference type="ARBA" id="ARBA00005417"/>
    </source>
</evidence>
<organism evidence="8 13">
    <name type="scientific">Eggerthella lenta</name>
    <name type="common">Eubacterium lentum</name>
    <dbReference type="NCBI Taxonomy" id="84112"/>
    <lineage>
        <taxon>Bacteria</taxon>
        <taxon>Bacillati</taxon>
        <taxon>Actinomycetota</taxon>
        <taxon>Coriobacteriia</taxon>
        <taxon>Eggerthellales</taxon>
        <taxon>Eggerthellaceae</taxon>
        <taxon>Eggerthella</taxon>
    </lineage>
</organism>
<evidence type="ECO:0000313" key="13">
    <source>
        <dbReference type="Proteomes" id="UP000253970"/>
    </source>
</evidence>
<dbReference type="Pfam" id="PF00005">
    <property type="entry name" value="ABC_tran"/>
    <property type="match status" value="1"/>
</dbReference>
<proteinExistence type="inferred from homology"/>
<keyword evidence="3" id="KW-0547">Nucleotide-binding</keyword>
<evidence type="ECO:0000313" key="8">
    <source>
        <dbReference type="EMBL" id="RDB67758.1"/>
    </source>
</evidence>
<name>A0A369MBF3_EGGLN</name>
<dbReference type="InterPro" id="IPR003593">
    <property type="entry name" value="AAA+_ATPase"/>
</dbReference>
<dbReference type="PANTHER" id="PTHR43335">
    <property type="entry name" value="ABC TRANSPORTER, ATP-BINDING PROTEIN"/>
    <property type="match status" value="1"/>
</dbReference>
<dbReference type="GO" id="GO:0016887">
    <property type="term" value="F:ATP hydrolysis activity"/>
    <property type="evidence" value="ECO:0007669"/>
    <property type="project" value="InterPro"/>
</dbReference>
<dbReference type="InterPro" id="IPR027417">
    <property type="entry name" value="P-loop_NTPase"/>
</dbReference>
<dbReference type="Proteomes" id="UP000253857">
    <property type="component" value="Unassembled WGS sequence"/>
</dbReference>
<evidence type="ECO:0000313" key="9">
    <source>
        <dbReference type="EMBL" id="RDB84032.1"/>
    </source>
</evidence>
<evidence type="ECO:0000256" key="2">
    <source>
        <dbReference type="ARBA" id="ARBA00022448"/>
    </source>
</evidence>
<comment type="similarity">
    <text evidence="1">Belongs to the ABC transporter superfamily.</text>
</comment>
<dbReference type="GO" id="GO:0005524">
    <property type="term" value="F:ATP binding"/>
    <property type="evidence" value="ECO:0007669"/>
    <property type="project" value="UniProtKB-KW"/>
</dbReference>
<evidence type="ECO:0000313" key="7">
    <source>
        <dbReference type="EMBL" id="MVN33551.1"/>
    </source>
</evidence>
<feature type="region of interest" description="Disordered" evidence="5">
    <location>
        <begin position="1"/>
        <end position="25"/>
    </location>
</feature>
<comment type="caution">
    <text evidence="8">The sequence shown here is derived from an EMBL/GenBank/DDBJ whole genome shotgun (WGS) entry which is preliminary data.</text>
</comment>
<dbReference type="EMBL" id="PPTY01000019">
    <property type="protein sequence ID" value="RDB84032.1"/>
    <property type="molecule type" value="Genomic_DNA"/>
</dbReference>
<dbReference type="EMBL" id="WPOM01000019">
    <property type="protein sequence ID" value="MVN33551.1"/>
    <property type="molecule type" value="Genomic_DNA"/>
</dbReference>
<feature type="domain" description="AAA+ ATPase" evidence="6">
    <location>
        <begin position="73"/>
        <end position="256"/>
    </location>
</feature>
<dbReference type="Proteomes" id="UP000253915">
    <property type="component" value="Unassembled WGS sequence"/>
</dbReference>
<dbReference type="InterPro" id="IPR003439">
    <property type="entry name" value="ABC_transporter-like_ATP-bd"/>
</dbReference>
<evidence type="ECO:0000313" key="10">
    <source>
        <dbReference type="EMBL" id="RDC36152.1"/>
    </source>
</evidence>
<dbReference type="Proteomes" id="UP000436429">
    <property type="component" value="Unassembled WGS sequence"/>
</dbReference>